<dbReference type="PIRSF" id="PIRSF005813">
    <property type="entry name" value="MSH2"/>
    <property type="match status" value="1"/>
</dbReference>
<evidence type="ECO:0000313" key="14">
    <source>
        <dbReference type="Proteomes" id="UP000811609"/>
    </source>
</evidence>
<dbReference type="GO" id="GO:0140664">
    <property type="term" value="F:ATP-dependent DNA damage sensor activity"/>
    <property type="evidence" value="ECO:0007669"/>
    <property type="project" value="InterPro"/>
</dbReference>
<keyword evidence="7" id="KW-0238">DNA-binding</keyword>
<evidence type="ECO:0000256" key="4">
    <source>
        <dbReference type="ARBA" id="ARBA00022454"/>
    </source>
</evidence>
<accession>A0A8T1P9I4</accession>
<evidence type="ECO:0000256" key="6">
    <source>
        <dbReference type="ARBA" id="ARBA00022840"/>
    </source>
</evidence>
<dbReference type="PROSITE" id="PS00486">
    <property type="entry name" value="DNA_MISMATCH_REPAIR_2"/>
    <property type="match status" value="1"/>
</dbReference>
<evidence type="ECO:0000256" key="7">
    <source>
        <dbReference type="ARBA" id="ARBA00023125"/>
    </source>
</evidence>
<comment type="caution">
    <text evidence="13">The sequence shown here is derived from an EMBL/GenBank/DDBJ whole genome shotgun (WGS) entry which is preliminary data.</text>
</comment>
<dbReference type="GO" id="GO:0005524">
    <property type="term" value="F:ATP binding"/>
    <property type="evidence" value="ECO:0007669"/>
    <property type="project" value="UniProtKB-KW"/>
</dbReference>
<dbReference type="GO" id="GO:0051026">
    <property type="term" value="P:chiasma assembly"/>
    <property type="evidence" value="ECO:0007669"/>
    <property type="project" value="UniProtKB-ARBA"/>
</dbReference>
<organism evidence="13 14">
    <name type="scientific">Carya illinoinensis</name>
    <name type="common">Pecan</name>
    <dbReference type="NCBI Taxonomy" id="32201"/>
    <lineage>
        <taxon>Eukaryota</taxon>
        <taxon>Viridiplantae</taxon>
        <taxon>Streptophyta</taxon>
        <taxon>Embryophyta</taxon>
        <taxon>Tracheophyta</taxon>
        <taxon>Spermatophyta</taxon>
        <taxon>Magnoliopsida</taxon>
        <taxon>eudicotyledons</taxon>
        <taxon>Gunneridae</taxon>
        <taxon>Pentapetalae</taxon>
        <taxon>rosids</taxon>
        <taxon>fabids</taxon>
        <taxon>Fagales</taxon>
        <taxon>Juglandaceae</taxon>
        <taxon>Carya</taxon>
    </lineage>
</organism>
<keyword evidence="9" id="KW-0469">Meiosis</keyword>
<comment type="subcellular location">
    <subcellularLocation>
        <location evidence="2">Chromosome</location>
    </subcellularLocation>
    <subcellularLocation>
        <location evidence="1">Nucleus</location>
    </subcellularLocation>
</comment>
<dbReference type="PANTHER" id="PTHR11361:SF20">
    <property type="entry name" value="MUTS PROTEIN HOMOLOG 5"/>
    <property type="match status" value="1"/>
</dbReference>
<sequence>MEEMDETEAVPQVYMACIQHGHRVGVSFYDPSIRQLHVLEVWESGSTEFPLIDLVKYQAKPLIIYTSTKSEEFFLCALQRSDGTTEAPTVKLVKSSIFSYEQAWHRLIYLRVAGMDDGLNIKERVCYLSSMMDMGSDVQVRASGGLLAILENERIVDTLEQKECGNASITIDSVIEISLNNFLKLDAAAHEALQIFQIDKHPSHMGIGRAKEGFSVFGVMNKCVTPMGRRLLRSWFLRPILDIENLNRRLNAISFFLLSEDLMASLRETLKSVKDIPHILKKFNSPSSKCTCSDWIAFLKSVSSLLHMSKIFEVGISESLREHVKHFNLDIVEEAASYIPTELAYIYELLDELRQIYEELPEFLEELSSLERAQLPHLCKDKLVPCIVYIQQIDMERAITRDLVSHILLFSTHLLKAINFAAELDCLLSLALVARQNNYVRPTLTTESLLNIQNGRHILQEMTVDTFIPNDTKILDDGRIQIITGPNYSGKSIYVKQVALIVFLSHIGSFVPADAATVGLTDRIFCAMGSKFMTAELSTFMIDLHQVGMMLRHATSRSLCLLDEFGKGTLTEDGIGLLGGTITHFATCDDPPKVLVCTHLTEIFDKSCLPKSEMINFYTMSVLRPDNNSTNIEDIVFLYRLVPGHALLSYGLHCAQLAGVPGEVIKRAAFVLDAIGNNKHVERLCNKNISAQDQQYKDAADKILAFDVFKGDLSLFFQDIFPS</sequence>
<dbReference type="InterPro" id="IPR011184">
    <property type="entry name" value="DNA_mismatch_repair_Msh2"/>
</dbReference>
<keyword evidence="4" id="KW-0158">Chromosome</keyword>
<dbReference type="Pfam" id="PF00488">
    <property type="entry name" value="MutS_V"/>
    <property type="match status" value="1"/>
</dbReference>
<dbReference type="SMART" id="SM00533">
    <property type="entry name" value="MUTSd"/>
    <property type="match status" value="1"/>
</dbReference>
<dbReference type="GO" id="GO:0006298">
    <property type="term" value="P:mismatch repair"/>
    <property type="evidence" value="ECO:0007669"/>
    <property type="project" value="InterPro"/>
</dbReference>
<keyword evidence="8" id="KW-0539">Nucleus</keyword>
<keyword evidence="6" id="KW-0067">ATP-binding</keyword>
<dbReference type="FunFam" id="3.40.50.300:FF:001067">
    <property type="entry name" value="DNA mismatch repair protein MSH5"/>
    <property type="match status" value="1"/>
</dbReference>
<evidence type="ECO:0000256" key="8">
    <source>
        <dbReference type="ARBA" id="ARBA00023242"/>
    </source>
</evidence>
<dbReference type="InterPro" id="IPR045076">
    <property type="entry name" value="MutS"/>
</dbReference>
<dbReference type="Pfam" id="PF05192">
    <property type="entry name" value="MutS_III"/>
    <property type="match status" value="1"/>
</dbReference>
<evidence type="ECO:0000256" key="2">
    <source>
        <dbReference type="ARBA" id="ARBA00004286"/>
    </source>
</evidence>
<keyword evidence="5" id="KW-0547">Nucleotide-binding</keyword>
<evidence type="ECO:0000256" key="11">
    <source>
        <dbReference type="ARBA" id="ARBA00077470"/>
    </source>
</evidence>
<evidence type="ECO:0000256" key="3">
    <source>
        <dbReference type="ARBA" id="ARBA00006271"/>
    </source>
</evidence>
<evidence type="ECO:0000313" key="13">
    <source>
        <dbReference type="EMBL" id="KAG6637637.1"/>
    </source>
</evidence>
<evidence type="ECO:0000256" key="5">
    <source>
        <dbReference type="ARBA" id="ARBA00022741"/>
    </source>
</evidence>
<dbReference type="GO" id="GO:0005634">
    <property type="term" value="C:nucleus"/>
    <property type="evidence" value="ECO:0007669"/>
    <property type="project" value="UniProtKB-SubCell"/>
</dbReference>
<dbReference type="AlphaFoldDB" id="A0A8T1P9I4"/>
<gene>
    <name evidence="13" type="ORF">CIPAW_11G191700</name>
</gene>
<dbReference type="GO" id="GO:0030983">
    <property type="term" value="F:mismatched DNA binding"/>
    <property type="evidence" value="ECO:0007669"/>
    <property type="project" value="InterPro"/>
</dbReference>
<dbReference type="Proteomes" id="UP000811609">
    <property type="component" value="Chromosome 11"/>
</dbReference>
<dbReference type="GO" id="GO:0005694">
    <property type="term" value="C:chromosome"/>
    <property type="evidence" value="ECO:0007669"/>
    <property type="project" value="UniProtKB-SubCell"/>
</dbReference>
<protein>
    <recommendedName>
        <fullName evidence="10">DNA mismatch repair protein MSH5</fullName>
    </recommendedName>
    <alternativeName>
        <fullName evidence="11">MutS protein homolog 5</fullName>
    </alternativeName>
</protein>
<keyword evidence="14" id="KW-1185">Reference proteome</keyword>
<evidence type="ECO:0000256" key="9">
    <source>
        <dbReference type="ARBA" id="ARBA00023254"/>
    </source>
</evidence>
<dbReference type="InterPro" id="IPR000432">
    <property type="entry name" value="DNA_mismatch_repair_MutS_C"/>
</dbReference>
<proteinExistence type="inferred from homology"/>
<evidence type="ECO:0000259" key="12">
    <source>
        <dbReference type="PROSITE" id="PS00486"/>
    </source>
</evidence>
<dbReference type="PANTHER" id="PTHR11361">
    <property type="entry name" value="DNA MISMATCH REPAIR PROTEIN MUTS FAMILY MEMBER"/>
    <property type="match status" value="1"/>
</dbReference>
<dbReference type="CDD" id="cd03281">
    <property type="entry name" value="ABC_MSH5_euk"/>
    <property type="match status" value="1"/>
</dbReference>
<evidence type="ECO:0000256" key="10">
    <source>
        <dbReference type="ARBA" id="ARBA00073549"/>
    </source>
</evidence>
<comment type="similarity">
    <text evidence="3">Belongs to the DNA mismatch repair MutS family.</text>
</comment>
<feature type="domain" description="DNA mismatch repair proteins mutS family" evidence="12">
    <location>
        <begin position="558"/>
        <end position="574"/>
    </location>
</feature>
<reference evidence="13" key="1">
    <citation type="submission" date="2020-12" db="EMBL/GenBank/DDBJ databases">
        <title>WGS assembly of Carya illinoinensis cv. Pawnee.</title>
        <authorList>
            <person name="Platts A."/>
            <person name="Shu S."/>
            <person name="Wright S."/>
            <person name="Barry K."/>
            <person name="Edger P."/>
            <person name="Pires J.C."/>
            <person name="Schmutz J."/>
        </authorList>
    </citation>
    <scope>NUCLEOTIDE SEQUENCE</scope>
    <source>
        <tissue evidence="13">Leaf</tissue>
    </source>
</reference>
<dbReference type="EMBL" id="CM031819">
    <property type="protein sequence ID" value="KAG6637637.1"/>
    <property type="molecule type" value="Genomic_DNA"/>
</dbReference>
<dbReference type="SMART" id="SM00534">
    <property type="entry name" value="MUTSac"/>
    <property type="match status" value="1"/>
</dbReference>
<evidence type="ECO:0000256" key="1">
    <source>
        <dbReference type="ARBA" id="ARBA00004123"/>
    </source>
</evidence>
<name>A0A8T1P9I4_CARIL</name>
<dbReference type="InterPro" id="IPR007696">
    <property type="entry name" value="DNA_mismatch_repair_MutS_core"/>
</dbReference>